<proteinExistence type="predicted"/>
<gene>
    <name evidence="2" type="ORF">MCHLO_01134</name>
</gene>
<reference evidence="2" key="1">
    <citation type="submission" date="2014-09" db="EMBL/GenBank/DDBJ databases">
        <title>Genome sequence of the luminous mushroom Mycena chlorophos for searching fungal bioluminescence genes.</title>
        <authorList>
            <person name="Tanaka Y."/>
            <person name="Kasuga D."/>
            <person name="Oba Y."/>
            <person name="Hase S."/>
            <person name="Sato K."/>
            <person name="Oba Y."/>
            <person name="Sakakibara Y."/>
        </authorList>
    </citation>
    <scope>NUCLEOTIDE SEQUENCE</scope>
</reference>
<feature type="region of interest" description="Disordered" evidence="1">
    <location>
        <begin position="76"/>
        <end position="115"/>
    </location>
</feature>
<organism evidence="2 3">
    <name type="scientific">Mycena chlorophos</name>
    <name type="common">Agaric fungus</name>
    <name type="synonym">Agaricus chlorophos</name>
    <dbReference type="NCBI Taxonomy" id="658473"/>
    <lineage>
        <taxon>Eukaryota</taxon>
        <taxon>Fungi</taxon>
        <taxon>Dikarya</taxon>
        <taxon>Basidiomycota</taxon>
        <taxon>Agaricomycotina</taxon>
        <taxon>Agaricomycetes</taxon>
        <taxon>Agaricomycetidae</taxon>
        <taxon>Agaricales</taxon>
        <taxon>Marasmiineae</taxon>
        <taxon>Mycenaceae</taxon>
        <taxon>Mycena</taxon>
    </lineage>
</organism>
<evidence type="ECO:0000256" key="1">
    <source>
        <dbReference type="SAM" id="MobiDB-lite"/>
    </source>
</evidence>
<accession>A0ABQ0KXY7</accession>
<feature type="region of interest" description="Disordered" evidence="1">
    <location>
        <begin position="1"/>
        <end position="56"/>
    </location>
</feature>
<sequence length="115" mass="12556">RPPHRRRLPPSTTKPDSRTLHVRVAHPAPLNAPKSSTNASVERTARPGQAAPGRCRRSFEHQKLRTQQLSSPCLRGRQCSRCSTRGTTNPGSYLPGRISKSAPSGRPARTLLSTS</sequence>
<evidence type="ECO:0000313" key="3">
    <source>
        <dbReference type="Proteomes" id="UP000815677"/>
    </source>
</evidence>
<feature type="non-terminal residue" evidence="2">
    <location>
        <position position="1"/>
    </location>
</feature>
<name>A0ABQ0KXY7_MYCCL</name>
<evidence type="ECO:0000313" key="2">
    <source>
        <dbReference type="EMBL" id="GAT43455.1"/>
    </source>
</evidence>
<dbReference type="Proteomes" id="UP000815677">
    <property type="component" value="Unassembled WGS sequence"/>
</dbReference>
<protein>
    <submittedName>
        <fullName evidence="2">Uncharacterized protein</fullName>
    </submittedName>
</protein>
<keyword evidence="3" id="KW-1185">Reference proteome</keyword>
<feature type="compositionally biased region" description="Polar residues" evidence="1">
    <location>
        <begin position="80"/>
        <end position="91"/>
    </location>
</feature>
<dbReference type="EMBL" id="DF839040">
    <property type="protein sequence ID" value="GAT43455.1"/>
    <property type="molecule type" value="Genomic_DNA"/>
</dbReference>